<evidence type="ECO:0000256" key="1">
    <source>
        <dbReference type="SAM" id="MobiDB-lite"/>
    </source>
</evidence>
<sequence length="39" mass="4437">MDLNEAFDEDLNKDLKKPPSIKPQNLDEDLAEGLNKIPQ</sequence>
<feature type="region of interest" description="Disordered" evidence="1">
    <location>
        <begin position="1"/>
        <end position="39"/>
    </location>
</feature>
<evidence type="ECO:0000313" key="2">
    <source>
        <dbReference type="EMBL" id="AYV82901.1"/>
    </source>
</evidence>
<accession>A0A3G5A9N7</accession>
<protein>
    <submittedName>
        <fullName evidence="2">Uncharacterized protein</fullName>
    </submittedName>
</protein>
<proteinExistence type="predicted"/>
<name>A0A3G5A9N7_9VIRU</name>
<organism evidence="2">
    <name type="scientific">Hyperionvirus sp</name>
    <dbReference type="NCBI Taxonomy" id="2487770"/>
    <lineage>
        <taxon>Viruses</taxon>
        <taxon>Varidnaviria</taxon>
        <taxon>Bamfordvirae</taxon>
        <taxon>Nucleocytoviricota</taxon>
        <taxon>Megaviricetes</taxon>
        <taxon>Imitervirales</taxon>
        <taxon>Mimiviridae</taxon>
        <taxon>Klosneuvirinae</taxon>
    </lineage>
</organism>
<dbReference type="EMBL" id="MK072385">
    <property type="protein sequence ID" value="AYV82901.1"/>
    <property type="molecule type" value="Genomic_DNA"/>
</dbReference>
<gene>
    <name evidence="2" type="ORF">Hyperionvirus3_47</name>
</gene>
<reference evidence="2" key="1">
    <citation type="submission" date="2018-10" db="EMBL/GenBank/DDBJ databases">
        <title>Hidden diversity of soil giant viruses.</title>
        <authorList>
            <person name="Schulz F."/>
            <person name="Alteio L."/>
            <person name="Goudeau D."/>
            <person name="Ryan E.M."/>
            <person name="Malmstrom R.R."/>
            <person name="Blanchard J."/>
            <person name="Woyke T."/>
        </authorList>
    </citation>
    <scope>NUCLEOTIDE SEQUENCE</scope>
    <source>
        <strain evidence="2">HYV1</strain>
    </source>
</reference>